<gene>
    <name evidence="1" type="ORF">WA026_020049</name>
</gene>
<dbReference type="EMBL" id="JARQZJ010000044">
    <property type="protein sequence ID" value="KAK9877813.1"/>
    <property type="molecule type" value="Genomic_DNA"/>
</dbReference>
<protein>
    <submittedName>
        <fullName evidence="1">Uncharacterized protein</fullName>
    </submittedName>
</protein>
<evidence type="ECO:0000313" key="2">
    <source>
        <dbReference type="Proteomes" id="UP001431783"/>
    </source>
</evidence>
<comment type="caution">
    <text evidence="1">The sequence shown here is derived from an EMBL/GenBank/DDBJ whole genome shotgun (WGS) entry which is preliminary data.</text>
</comment>
<name>A0AAW1U9N3_9CUCU</name>
<dbReference type="AlphaFoldDB" id="A0AAW1U9N3"/>
<keyword evidence="2" id="KW-1185">Reference proteome</keyword>
<proteinExistence type="predicted"/>
<evidence type="ECO:0000313" key="1">
    <source>
        <dbReference type="EMBL" id="KAK9877813.1"/>
    </source>
</evidence>
<sequence length="136" mass="14835">MNSRFIRTVCNLSEIEMACIVAGLLLAFCVITINSLPTCPKDACNTVKCVGPNHDDCKKPNQEIIRGGRCNCCFVCYTYLDENETCHFHLLGDTPTSGCKSGEHERCPFQFFGGSPPTSGCAKGLICKDGICQKET</sequence>
<dbReference type="Proteomes" id="UP001431783">
    <property type="component" value="Unassembled WGS sequence"/>
</dbReference>
<organism evidence="1 2">
    <name type="scientific">Henosepilachna vigintioctopunctata</name>
    <dbReference type="NCBI Taxonomy" id="420089"/>
    <lineage>
        <taxon>Eukaryota</taxon>
        <taxon>Metazoa</taxon>
        <taxon>Ecdysozoa</taxon>
        <taxon>Arthropoda</taxon>
        <taxon>Hexapoda</taxon>
        <taxon>Insecta</taxon>
        <taxon>Pterygota</taxon>
        <taxon>Neoptera</taxon>
        <taxon>Endopterygota</taxon>
        <taxon>Coleoptera</taxon>
        <taxon>Polyphaga</taxon>
        <taxon>Cucujiformia</taxon>
        <taxon>Coccinelloidea</taxon>
        <taxon>Coccinellidae</taxon>
        <taxon>Epilachninae</taxon>
        <taxon>Epilachnini</taxon>
        <taxon>Henosepilachna</taxon>
    </lineage>
</organism>
<accession>A0AAW1U9N3</accession>
<reference evidence="1 2" key="1">
    <citation type="submission" date="2023-03" db="EMBL/GenBank/DDBJ databases">
        <title>Genome insight into feeding habits of ladybird beetles.</title>
        <authorList>
            <person name="Li H.-S."/>
            <person name="Huang Y.-H."/>
            <person name="Pang H."/>
        </authorList>
    </citation>
    <scope>NUCLEOTIDE SEQUENCE [LARGE SCALE GENOMIC DNA]</scope>
    <source>
        <strain evidence="1">SYSU_2023b</strain>
        <tissue evidence="1">Whole body</tissue>
    </source>
</reference>